<dbReference type="InterPro" id="IPR000571">
    <property type="entry name" value="Znf_CCCH"/>
</dbReference>
<gene>
    <name evidence="4" type="ORF">C1SCF055_LOCUS10873</name>
</gene>
<dbReference type="SUPFAM" id="SSF56672">
    <property type="entry name" value="DNA/RNA polymerases"/>
    <property type="match status" value="1"/>
</dbReference>
<feature type="domain" description="C3H1-type" evidence="3">
    <location>
        <begin position="940"/>
        <end position="966"/>
    </location>
</feature>
<keyword evidence="1" id="KW-0479">Metal-binding</keyword>
<keyword evidence="1" id="KW-0862">Zinc</keyword>
<dbReference type="GO" id="GO:0008270">
    <property type="term" value="F:zinc ion binding"/>
    <property type="evidence" value="ECO:0007669"/>
    <property type="project" value="UniProtKB-KW"/>
</dbReference>
<comment type="caution">
    <text evidence="4">The sequence shown here is derived from an EMBL/GenBank/DDBJ whole genome shotgun (WGS) entry which is preliminary data.</text>
</comment>
<feature type="zinc finger region" description="C3H1-type" evidence="1">
    <location>
        <begin position="940"/>
        <end position="966"/>
    </location>
</feature>
<feature type="region of interest" description="Disordered" evidence="2">
    <location>
        <begin position="909"/>
        <end position="939"/>
    </location>
</feature>
<evidence type="ECO:0000259" key="3">
    <source>
        <dbReference type="PROSITE" id="PS50103"/>
    </source>
</evidence>
<evidence type="ECO:0000313" key="4">
    <source>
        <dbReference type="EMBL" id="CAI3983249.1"/>
    </source>
</evidence>
<dbReference type="InterPro" id="IPR043502">
    <property type="entry name" value="DNA/RNA_pol_sf"/>
</dbReference>
<dbReference type="PANTHER" id="PTHR33050">
    <property type="entry name" value="REVERSE TRANSCRIPTASE DOMAIN-CONTAINING PROTEIN"/>
    <property type="match status" value="1"/>
</dbReference>
<dbReference type="Proteomes" id="UP001152797">
    <property type="component" value="Unassembled WGS sequence"/>
</dbReference>
<evidence type="ECO:0000256" key="1">
    <source>
        <dbReference type="PROSITE-ProRule" id="PRU00723"/>
    </source>
</evidence>
<dbReference type="InterPro" id="IPR052055">
    <property type="entry name" value="Hepadnavirus_pol/RT"/>
</dbReference>
<protein>
    <submittedName>
        <fullName evidence="6">Pentatricopeptide repeat-containing protein, chloroplastic</fullName>
    </submittedName>
</protein>
<dbReference type="EMBL" id="CAMXCT010000783">
    <property type="protein sequence ID" value="CAI3983249.1"/>
    <property type="molecule type" value="Genomic_DNA"/>
</dbReference>
<organism evidence="4">
    <name type="scientific">Cladocopium goreaui</name>
    <dbReference type="NCBI Taxonomy" id="2562237"/>
    <lineage>
        <taxon>Eukaryota</taxon>
        <taxon>Sar</taxon>
        <taxon>Alveolata</taxon>
        <taxon>Dinophyceae</taxon>
        <taxon>Suessiales</taxon>
        <taxon>Symbiodiniaceae</taxon>
        <taxon>Cladocopium</taxon>
    </lineage>
</organism>
<keyword evidence="1" id="KW-0863">Zinc-finger</keyword>
<evidence type="ECO:0000256" key="2">
    <source>
        <dbReference type="SAM" id="MobiDB-lite"/>
    </source>
</evidence>
<evidence type="ECO:0000313" key="6">
    <source>
        <dbReference type="EMBL" id="CAL4770561.1"/>
    </source>
</evidence>
<reference evidence="4" key="1">
    <citation type="submission" date="2022-10" db="EMBL/GenBank/DDBJ databases">
        <authorList>
            <person name="Chen Y."/>
            <person name="Dougan E. K."/>
            <person name="Chan C."/>
            <person name="Rhodes N."/>
            <person name="Thang M."/>
        </authorList>
    </citation>
    <scope>NUCLEOTIDE SEQUENCE</scope>
</reference>
<reference evidence="5" key="2">
    <citation type="submission" date="2024-04" db="EMBL/GenBank/DDBJ databases">
        <authorList>
            <person name="Chen Y."/>
            <person name="Shah S."/>
            <person name="Dougan E. K."/>
            <person name="Thang M."/>
            <person name="Chan C."/>
        </authorList>
    </citation>
    <scope>NUCLEOTIDE SEQUENCE [LARGE SCALE GENOMIC DNA]</scope>
</reference>
<evidence type="ECO:0000313" key="5">
    <source>
        <dbReference type="EMBL" id="CAL1136624.1"/>
    </source>
</evidence>
<dbReference type="EMBL" id="CAMXCT020000783">
    <property type="protein sequence ID" value="CAL1136624.1"/>
    <property type="molecule type" value="Genomic_DNA"/>
</dbReference>
<evidence type="ECO:0000313" key="7">
    <source>
        <dbReference type="Proteomes" id="UP001152797"/>
    </source>
</evidence>
<dbReference type="OrthoDB" id="439057at2759"/>
<dbReference type="PROSITE" id="PS50103">
    <property type="entry name" value="ZF_C3H1"/>
    <property type="match status" value="1"/>
</dbReference>
<accession>A0A9P1C1A2</accession>
<dbReference type="PANTHER" id="PTHR33050:SF7">
    <property type="entry name" value="RIBONUCLEASE H"/>
    <property type="match status" value="1"/>
</dbReference>
<dbReference type="EMBL" id="CAMXCT030000783">
    <property type="protein sequence ID" value="CAL4770561.1"/>
    <property type="molecule type" value="Genomic_DNA"/>
</dbReference>
<keyword evidence="7" id="KW-1185">Reference proteome</keyword>
<sequence length="1768" mass="197101">MDSGTEASELDPSDMEERDLWAKLPKKFRAQVGKSEGQLPRDEILGFLVDSEAEAIELMADFAPGDGLAGRVLVELWKRVLPRTQRLCQRRGRVDPALQSLVVASAAPLVASAEAQHTLSWLKRQSGACRQCRGWSARQRRESLHRPPLQSREALEAAELNRWRASLAELVIEAGLPVSHHAQLTSNPEAIIAASLGSMRAATIRKRVREWRKVRNFSLQLCGQPWPPHVGVVLDYLHERMEEPCARTVPEAVLGALAFMEKAGSVAETERLASAPVLRNFVNQATQDLEVGAPPKKSAPLLPVVLIDALELMVMCKSEPLYARALAWYKLLKLWTASRTGDLSSLRPSSLRLTPLGLVGCLERTKTTGPGKRVRHLPIFISRSAYLFAPGWLEKGMEIWGSDEFSFDRDYFLPLPSADWASVRRVMADFADTAALSKRLFRALKLPVKQHSHWVPSVVELFRAEAALSFWTEHSERNWLNSHLAVIGVPQSERDFIGRWRVTSSSDEYQRLAQRVVINAQEQLLTYFAGDDKWDLGHAGVPELEQFLRQRRVPEVLIAEQCKQLRLPAKWCSRVPEPQVPAPPMPEPIPLYSLLLMAAASLEIILKKVEPALRYHMDEAGVSAETQKKVYEQGIVSLRTFAGLEEDRKAVRTVLQSDFGLDPAGNLALRSDVALLLCVWESARTQLSVQEKNRQESKLGMQQRIVQPSDYATMRSAVEAKHGRLKDREAPSKGMIASKLEQVEDGAPIAEDLREVTSFADSEVEAYNAIIDPSMGFLRIRPGKTTTTPPSTPEELRLRHRRIGLAWDFVKARHTTRAWLPTSSVDTFRKLSDYVLGASVAGLRAADQRSPTWSLVLTYELELRKAAYRFVRDGDCAGIDSAIEKAMDSPKLLTEHFVVPFTLGKSFSPASGSPAHEKGFGKGKQMPSWDRQWGKSSKTPEGKPICFKFQKGRCSDKACRFAHACQHCFGRHPFTQCRFKKEAGNGRVPEESARLGHDKRSRELDEDKVEDWAWERTGELAWQKCEVECQEISSDEDIDKVAKPKKGAGLWGDGPPLASRLLGKRQEFADGFGLCSAGRWEPHKRQCAASMPCLGFAEQIGVELLKILRSHLDMRALAMKLAVGRVQSTPFSDELISAGRELLFTALEFAGSKLPVRERQGGQPFFLAAIEEFLRISGDPDSRAFYTSSNSFAKGVRVGPNAKLPRVPAVFEKKIKWRQYKEEESSLDMERDNYLSARDHARLVQKQFETEAAMGCMIEMPLSEAKQKFGDRLALASLGAIGKKDGSVRVIHDGTHGVGVNPAIVVRDQLRTPTAGDLQTVLQVLPGAWFGLTGDVARAHRLVRVAEEDWGLQACKTDVRPDHIWINTVGTFGIGSAAYHWSRLMSGVGRAAYYLLGQSELFILVYVDDLLWITRDKVGIEKIILTIYFMTIVGLPFAWKKFQGGVDLAWVGFELCLKGSKLGLSLARSQWLVKWLSDTADLGRVRIADMSAVLGRLSFGLTALGHLRPFLGPVYAWTAAMTRKVITGNLPKAIILIFKFLAKALADGGRLASVPPAPGDQVELFRTDARAEGNEIWIGGWAMDSTETKCCRWFSEKLDHVSAPWLFTAGESYRQIASLELLASLAAVVVFGVPVQMRGRIHCSAGTDNKGNSHVVARLLTNRFPLAAFLMELAMQLQMVGANLELYWLPRLQNQEADALTNNDLTRFDEQLRQRFDLASFKGLVLSDMLACGTELYEEIKVARQRKAVQHAQRGRKSDALKVAQPWG</sequence>
<name>A0A9P1C1A2_9DINO</name>
<proteinExistence type="predicted"/>